<evidence type="ECO:0000313" key="5">
    <source>
        <dbReference type="Proteomes" id="UP000298860"/>
    </source>
</evidence>
<comment type="caution">
    <text evidence="4">The sequence shown here is derived from an EMBL/GenBank/DDBJ whole genome shotgun (WGS) entry which is preliminary data.</text>
</comment>
<dbReference type="InterPro" id="IPR004474">
    <property type="entry name" value="LytR_CpsA_psr"/>
</dbReference>
<organism evidence="4 5">
    <name type="scientific">Gandjariella thermophila</name>
    <dbReference type="NCBI Taxonomy" id="1931992"/>
    <lineage>
        <taxon>Bacteria</taxon>
        <taxon>Bacillati</taxon>
        <taxon>Actinomycetota</taxon>
        <taxon>Actinomycetes</taxon>
        <taxon>Pseudonocardiales</taxon>
        <taxon>Pseudonocardiaceae</taxon>
        <taxon>Gandjariella</taxon>
    </lineage>
</organism>
<comment type="similarity">
    <text evidence="1">Belongs to the LytR/CpsA/Psr (LCP) family.</text>
</comment>
<feature type="compositionally biased region" description="Pro residues" evidence="2">
    <location>
        <begin position="379"/>
        <end position="406"/>
    </location>
</feature>
<name>A0A4D4J3S9_9PSEU</name>
<evidence type="ECO:0000313" key="4">
    <source>
        <dbReference type="EMBL" id="GDY31335.1"/>
    </source>
</evidence>
<protein>
    <submittedName>
        <fullName evidence="4">LytTR family transcriptional regulator</fullName>
    </submittedName>
</protein>
<feature type="compositionally biased region" description="Low complexity" evidence="2">
    <location>
        <begin position="433"/>
        <end position="445"/>
    </location>
</feature>
<dbReference type="Proteomes" id="UP000298860">
    <property type="component" value="Unassembled WGS sequence"/>
</dbReference>
<dbReference type="PANTHER" id="PTHR33392">
    <property type="entry name" value="POLYISOPRENYL-TEICHOIC ACID--PEPTIDOGLYCAN TEICHOIC ACID TRANSFERASE TAGU"/>
    <property type="match status" value="1"/>
</dbReference>
<proteinExistence type="inferred from homology"/>
<feature type="region of interest" description="Disordered" evidence="2">
    <location>
        <begin position="1"/>
        <end position="25"/>
    </location>
</feature>
<evidence type="ECO:0000256" key="1">
    <source>
        <dbReference type="ARBA" id="ARBA00006068"/>
    </source>
</evidence>
<dbReference type="InterPro" id="IPR050922">
    <property type="entry name" value="LytR/CpsA/Psr_CW_biosynth"/>
</dbReference>
<reference evidence="5" key="1">
    <citation type="submission" date="2019-04" db="EMBL/GenBank/DDBJ databases">
        <title>Draft genome sequence of Pseudonocardiaceae bacterium SL3-2-4.</title>
        <authorList>
            <person name="Ningsih F."/>
            <person name="Yokota A."/>
            <person name="Sakai Y."/>
            <person name="Nanatani K."/>
            <person name="Yabe S."/>
            <person name="Oetari A."/>
            <person name="Sjamsuridzal W."/>
        </authorList>
    </citation>
    <scope>NUCLEOTIDE SEQUENCE [LARGE SCALE GENOMIC DNA]</scope>
    <source>
        <strain evidence="5">SL3-2-4</strain>
    </source>
</reference>
<dbReference type="EMBL" id="BJFL01000013">
    <property type="protein sequence ID" value="GDY31335.1"/>
    <property type="molecule type" value="Genomic_DNA"/>
</dbReference>
<dbReference type="AlphaFoldDB" id="A0A4D4J3S9"/>
<dbReference type="NCBIfam" id="TIGR00350">
    <property type="entry name" value="lytR_cpsA_psr"/>
    <property type="match status" value="1"/>
</dbReference>
<feature type="region of interest" description="Disordered" evidence="2">
    <location>
        <begin position="377"/>
        <end position="445"/>
    </location>
</feature>
<evidence type="ECO:0000256" key="2">
    <source>
        <dbReference type="SAM" id="MobiDB-lite"/>
    </source>
</evidence>
<dbReference type="RefSeq" id="WP_225978421.1">
    <property type="nucleotide sequence ID" value="NZ_BJFL01000013.1"/>
</dbReference>
<feature type="domain" description="Cell envelope-related transcriptional attenuator" evidence="3">
    <location>
        <begin position="122"/>
        <end position="291"/>
    </location>
</feature>
<accession>A0A4D4J3S9</accession>
<dbReference type="Pfam" id="PF03816">
    <property type="entry name" value="LytR_cpsA_psr"/>
    <property type="match status" value="1"/>
</dbReference>
<sequence length="445" mass="46021">MDDGPAPGEQQAVEADQPDPPPARGRVRAAALVTGRTLVALLSAAALAGAGLAWATLDRTRQPANTTNVLSDLATAPNSPPTDDGATDILLIGSDSRTDLAGNPLPVSVLKQLRTEADSGLNTDTIILLRVPRSGGRTHAISIPRDTFVPIPGYREDKINAAYGMAKLQAEQQLRAQGVTDPARIARESDQAGRRALVQTVQDLTGLRVDHYAEVGLYGFYLLSEALGGVDVCLRHATTDPESGANFRAGVQQISGADALSFVRQRVNLPRGDLDRIVRQQAFLGSAVRKLFSGGVLADPGKLGDLMDAVKRSVVVDAGWNVVSLLGQVQSLASGKVDFVTIPVTNTNARNDRGQSIVTVDRDQVRAFVAGLVGSAPAPAAPAAPPAPASPAAPPTPPVPGSPGNPPGGGQRVAGSPPLRLDGGVPDRPQPRPANAAAADVPCVD</sequence>
<dbReference type="Gene3D" id="3.40.630.190">
    <property type="entry name" value="LCP protein"/>
    <property type="match status" value="1"/>
</dbReference>
<dbReference type="PANTHER" id="PTHR33392:SF6">
    <property type="entry name" value="POLYISOPRENYL-TEICHOIC ACID--PEPTIDOGLYCAN TEICHOIC ACID TRANSFERASE TAGU"/>
    <property type="match status" value="1"/>
</dbReference>
<gene>
    <name evidence="4" type="ORF">GTS_29680</name>
</gene>
<evidence type="ECO:0000259" key="3">
    <source>
        <dbReference type="Pfam" id="PF03816"/>
    </source>
</evidence>
<keyword evidence="5" id="KW-1185">Reference proteome</keyword>